<gene>
    <name evidence="1" type="ORF">DB32_007574</name>
</gene>
<dbReference type="InterPro" id="IPR052918">
    <property type="entry name" value="Motility_Chemotaxis_Reg"/>
</dbReference>
<dbReference type="PANTHER" id="PTHR35580">
    <property type="entry name" value="CELL SURFACE GLYCOPROTEIN (S-LAYER PROTEIN)-LIKE PROTEIN"/>
    <property type="match status" value="1"/>
</dbReference>
<proteinExistence type="predicted"/>
<protein>
    <submittedName>
        <fullName evidence="1">Tryptophan synthase alpha chain</fullName>
    </submittedName>
</protein>
<organism evidence="1 2">
    <name type="scientific">Sandaracinus amylolyticus</name>
    <dbReference type="NCBI Taxonomy" id="927083"/>
    <lineage>
        <taxon>Bacteria</taxon>
        <taxon>Pseudomonadati</taxon>
        <taxon>Myxococcota</taxon>
        <taxon>Polyangia</taxon>
        <taxon>Polyangiales</taxon>
        <taxon>Sandaracinaceae</taxon>
        <taxon>Sandaracinus</taxon>
    </lineage>
</organism>
<reference evidence="1 2" key="1">
    <citation type="submission" date="2015-03" db="EMBL/GenBank/DDBJ databases">
        <title>Genome assembly of Sandaracinus amylolyticus DSM 53668.</title>
        <authorList>
            <person name="Sharma G."/>
            <person name="Subramanian S."/>
        </authorList>
    </citation>
    <scope>NUCLEOTIDE SEQUENCE [LARGE SCALE GENOMIC DNA]</scope>
    <source>
        <strain evidence="1 2">DSM 53668</strain>
    </source>
</reference>
<dbReference type="RefSeq" id="WP_053237394.1">
    <property type="nucleotide sequence ID" value="NZ_CP011125.1"/>
</dbReference>
<dbReference type="PROSITE" id="PS51257">
    <property type="entry name" value="PROKAR_LIPOPROTEIN"/>
    <property type="match status" value="1"/>
</dbReference>
<dbReference type="OrthoDB" id="5380037at2"/>
<evidence type="ECO:0000313" key="1">
    <source>
        <dbReference type="EMBL" id="AKF10425.1"/>
    </source>
</evidence>
<evidence type="ECO:0000313" key="2">
    <source>
        <dbReference type="Proteomes" id="UP000034883"/>
    </source>
</evidence>
<sequence>MARTFTSIVALTLSLGACSFIDDFGKFEFQGDDMDARVDADGGTRADGCSVASDETCNGEDDDCDTRVDEQPTECGGPNELTACQAGTCTVSGCAEGWDDCDEGAAGCERDVTGDHGACGGCDTVCEATDACVDATCSSGEIGWSLLVPGVQWNAIAAGERALIAAGAFTGTVAVGSASVVSHGSEDALVTRVDEETGTPLWSRTFGGTSLERVVDAQIAGSLGDVVVAGTTASPTMIYADGASQALFGAMNTTDAFVISLADDGTLRWWAQYGGTGYDNVVAVARDADGATYVAGNYSGGFSMRNDRDSSGIPIPYADAPTDGVFVVKHELSGRTGWVRTFARNSEFIEAFAAGGDTLFVGGELDDGMVFDDVELTPTTFRQGYVVALSAADGMAQWGRIYGVPENEEGELLRWMTADAEGNVYFSTRTNGGADYGGGAIPLTLGEGFTLVSLTSSAEHRFSRIFSDQYSEGGVNRMRFAGGHLLIAGWSGEGADLGGGALPNVGMHDALALQITPDGAWRWSAVLGSTEFDGASTITSSADGQRVFAVMGLAGTVVIDGTTYGTGGSILVGFDLPGGA</sequence>
<name>A0A0F6W8W8_9BACT</name>
<dbReference type="PANTHER" id="PTHR35580:SF1">
    <property type="entry name" value="PHYTASE-LIKE DOMAIN-CONTAINING PROTEIN"/>
    <property type="match status" value="1"/>
</dbReference>
<dbReference type="AlphaFoldDB" id="A0A0F6W8W8"/>
<dbReference type="EMBL" id="CP011125">
    <property type="protein sequence ID" value="AKF10425.1"/>
    <property type="molecule type" value="Genomic_DNA"/>
</dbReference>
<dbReference type="KEGG" id="samy:DB32_007574"/>
<accession>A0A0F6W8W8</accession>
<dbReference type="Proteomes" id="UP000034883">
    <property type="component" value="Chromosome"/>
</dbReference>
<keyword evidence="2" id="KW-1185">Reference proteome</keyword>
<dbReference type="STRING" id="927083.DB32_007574"/>